<protein>
    <recommendedName>
        <fullName evidence="3">SNF2 N-terminal domain-containing protein</fullName>
    </recommendedName>
</protein>
<accession>A0A9P8IGC5</accession>
<evidence type="ECO:0000256" key="2">
    <source>
        <dbReference type="ARBA" id="ARBA00022840"/>
    </source>
</evidence>
<evidence type="ECO:0000259" key="3">
    <source>
        <dbReference type="Pfam" id="PF00176"/>
    </source>
</evidence>
<keyword evidence="5" id="KW-1185">Reference proteome</keyword>
<gene>
    <name evidence="4" type="ORF">GP486_006876</name>
</gene>
<dbReference type="InterPro" id="IPR027417">
    <property type="entry name" value="P-loop_NTPase"/>
</dbReference>
<dbReference type="AlphaFoldDB" id="A0A9P8IGC5"/>
<sequence length="468" mass="52299">MLAKIELIKTSPLFQQQDTSKVVILATYDQLGVAKTIGKDQRGMFDRIILDEAHAIRRLEATRRGRVLATLDAEFRWSFTATIIYNSLEDISGFLAFHQRAEWAADNGAADERLMEFVNGLIEQSGVSNDDAMSIAPNDSEMSSDNVTDNNDAMSATLNDAEMSPGNVTDNNDAMFVALNDTEMLPDNVAGFVTKLEHLDNRSDSHTLEDDTDMSDPDDDAESWAECCLSELDLNVSERMDKINEGWLCTHFPALLALNSGRPASINEKKRENVNKKPIPRPFVTNPYDLYHAMNPNSPRCATTAAFDYWVRPHLPNRHSEGNEKKIEWRIGCILRQLVICRNTSSVIFCRSGEVQCGKTLPPMTIWTQDLCLKPDEQAAYDAKEGTCSIDMLVNLTQTHLTPDEEQGVSQTRKQGPVLAAWGAVQKAQEDLGTKDLSGTQLASRALGLSYERLRDRSFRAFMDSQYS</sequence>
<keyword evidence="1" id="KW-0547">Nucleotide-binding</keyword>
<reference evidence="4" key="1">
    <citation type="submission" date="2021-03" db="EMBL/GenBank/DDBJ databases">
        <title>Comparative genomics and phylogenomic investigation of the class Geoglossomycetes provide insights into ecological specialization and systematics.</title>
        <authorList>
            <person name="Melie T."/>
            <person name="Pirro S."/>
            <person name="Miller A.N."/>
            <person name="Quandt A."/>
        </authorList>
    </citation>
    <scope>NUCLEOTIDE SEQUENCE</scope>
    <source>
        <strain evidence="4">CAQ_001_2017</strain>
    </source>
</reference>
<dbReference type="Gene3D" id="3.40.50.10810">
    <property type="entry name" value="Tandem AAA-ATPase domain"/>
    <property type="match status" value="1"/>
</dbReference>
<keyword evidence="2" id="KW-0067">ATP-binding</keyword>
<dbReference type="GO" id="GO:0005524">
    <property type="term" value="F:ATP binding"/>
    <property type="evidence" value="ECO:0007669"/>
    <property type="project" value="InterPro"/>
</dbReference>
<evidence type="ECO:0000313" key="5">
    <source>
        <dbReference type="Proteomes" id="UP000750711"/>
    </source>
</evidence>
<comment type="caution">
    <text evidence="4">The sequence shown here is derived from an EMBL/GenBank/DDBJ whole genome shotgun (WGS) entry which is preliminary data.</text>
</comment>
<evidence type="ECO:0000256" key="1">
    <source>
        <dbReference type="ARBA" id="ARBA00022741"/>
    </source>
</evidence>
<feature type="domain" description="SNF2 N-terminal" evidence="3">
    <location>
        <begin position="15"/>
        <end position="99"/>
    </location>
</feature>
<dbReference type="SUPFAM" id="SSF52540">
    <property type="entry name" value="P-loop containing nucleoside triphosphate hydrolases"/>
    <property type="match status" value="1"/>
</dbReference>
<organism evidence="4 5">
    <name type="scientific">Trichoglossum hirsutum</name>
    <dbReference type="NCBI Taxonomy" id="265104"/>
    <lineage>
        <taxon>Eukaryota</taxon>
        <taxon>Fungi</taxon>
        <taxon>Dikarya</taxon>
        <taxon>Ascomycota</taxon>
        <taxon>Pezizomycotina</taxon>
        <taxon>Geoglossomycetes</taxon>
        <taxon>Geoglossales</taxon>
        <taxon>Geoglossaceae</taxon>
        <taxon>Trichoglossum</taxon>
    </lineage>
</organism>
<proteinExistence type="predicted"/>
<dbReference type="EMBL" id="JAGHQM010001704">
    <property type="protein sequence ID" value="KAH0552925.1"/>
    <property type="molecule type" value="Genomic_DNA"/>
</dbReference>
<evidence type="ECO:0000313" key="4">
    <source>
        <dbReference type="EMBL" id="KAH0552925.1"/>
    </source>
</evidence>
<name>A0A9P8IGC5_9PEZI</name>
<dbReference type="Proteomes" id="UP000750711">
    <property type="component" value="Unassembled WGS sequence"/>
</dbReference>
<dbReference type="Pfam" id="PF00176">
    <property type="entry name" value="SNF2-rel_dom"/>
    <property type="match status" value="1"/>
</dbReference>
<dbReference type="InterPro" id="IPR000330">
    <property type="entry name" value="SNF2_N"/>
</dbReference>
<dbReference type="InterPro" id="IPR038718">
    <property type="entry name" value="SNF2-like_sf"/>
</dbReference>